<dbReference type="Proteomes" id="UP000523795">
    <property type="component" value="Unassembled WGS sequence"/>
</dbReference>
<keyword evidence="4" id="KW-1185">Reference proteome</keyword>
<evidence type="ECO:0000256" key="1">
    <source>
        <dbReference type="SAM" id="MobiDB-lite"/>
    </source>
</evidence>
<name>A0ABX1JMI4_9MICC</name>
<reference evidence="3 4" key="1">
    <citation type="submission" date="2020-04" db="EMBL/GenBank/DDBJ databases">
        <authorList>
            <person name="Liu S."/>
        </authorList>
    </citation>
    <scope>NUCLEOTIDE SEQUENCE [LARGE SCALE GENOMIC DNA]</scope>
    <source>
        <strain evidence="3 4">CGMCC 1.15091</strain>
    </source>
</reference>
<organism evidence="3 4">
    <name type="scientific">Arthrobacter deserti</name>
    <dbReference type="NCBI Taxonomy" id="1742687"/>
    <lineage>
        <taxon>Bacteria</taxon>
        <taxon>Bacillati</taxon>
        <taxon>Actinomycetota</taxon>
        <taxon>Actinomycetes</taxon>
        <taxon>Micrococcales</taxon>
        <taxon>Micrococcaceae</taxon>
        <taxon>Arthrobacter</taxon>
    </lineage>
</organism>
<dbReference type="Pfam" id="PF13673">
    <property type="entry name" value="Acetyltransf_10"/>
    <property type="match status" value="1"/>
</dbReference>
<dbReference type="EMBL" id="JAAZSR010000010">
    <property type="protein sequence ID" value="NKX49295.1"/>
    <property type="molecule type" value="Genomic_DNA"/>
</dbReference>
<feature type="domain" description="N-acetyltransferase" evidence="2">
    <location>
        <begin position="117"/>
        <end position="263"/>
    </location>
</feature>
<comment type="caution">
    <text evidence="3">The sequence shown here is derived from an EMBL/GenBank/DDBJ whole genome shotgun (WGS) entry which is preliminary data.</text>
</comment>
<evidence type="ECO:0000313" key="3">
    <source>
        <dbReference type="EMBL" id="NKX49295.1"/>
    </source>
</evidence>
<dbReference type="PROSITE" id="PS51186">
    <property type="entry name" value="GNAT"/>
    <property type="match status" value="1"/>
</dbReference>
<evidence type="ECO:0000313" key="4">
    <source>
        <dbReference type="Proteomes" id="UP000523795"/>
    </source>
</evidence>
<feature type="region of interest" description="Disordered" evidence="1">
    <location>
        <begin position="1"/>
        <end position="36"/>
    </location>
</feature>
<accession>A0ABX1JMI4</accession>
<gene>
    <name evidence="3" type="ORF">HER39_01605</name>
</gene>
<sequence>MGPAAESGRLAGHQPAGAAALGGNGAADAAGSGPRRSTVAVRPATAADLARTASWQAAFLPYGLFPKLGGRFVRRWHATFLDSPFGVALVAGQEGPGGRVPVGFLVGSTDQEAHVDEVIRRHRASLAAAGLAALLLRPRLCAHFLRTRGKAYFRRLLTHPDAAARRGSPGDATRVPGAAGLAGTAVVTAVAVVPEARSCGAGRDLLGFFLAQSQAAGAGRAELAVMAGPGSAEAFYDRLGWVPVDEHLSRDGSRVLTYRYTLEAAAAG</sequence>
<dbReference type="Gene3D" id="3.40.630.30">
    <property type="match status" value="1"/>
</dbReference>
<proteinExistence type="predicted"/>
<protein>
    <submittedName>
        <fullName evidence="3">GNAT family N-acetyltransferase</fullName>
    </submittedName>
</protein>
<evidence type="ECO:0000259" key="2">
    <source>
        <dbReference type="PROSITE" id="PS51186"/>
    </source>
</evidence>
<dbReference type="InterPro" id="IPR000182">
    <property type="entry name" value="GNAT_dom"/>
</dbReference>
<dbReference type="InterPro" id="IPR016181">
    <property type="entry name" value="Acyl_CoA_acyltransferase"/>
</dbReference>
<dbReference type="SUPFAM" id="SSF55729">
    <property type="entry name" value="Acyl-CoA N-acyltransferases (Nat)"/>
    <property type="match status" value="1"/>
</dbReference>